<evidence type="ECO:0000256" key="7">
    <source>
        <dbReference type="ARBA" id="ARBA00022801"/>
    </source>
</evidence>
<keyword evidence="13" id="KW-1185">Reference proteome</keyword>
<dbReference type="PANTHER" id="PTHR46018:SF2">
    <property type="entry name" value="ZINC PHOSPHODIESTERASE ELAC PROTEIN 1"/>
    <property type="match status" value="1"/>
</dbReference>
<evidence type="ECO:0000256" key="8">
    <source>
        <dbReference type="ARBA" id="ARBA00022842"/>
    </source>
</evidence>
<keyword evidence="3" id="KW-0963">Cytoplasm</keyword>
<comment type="similarity">
    <text evidence="9">Belongs to the metallo-beta-lactamase superfamily. cNMP phosphodiesterase family.</text>
</comment>
<dbReference type="GO" id="GO:0046872">
    <property type="term" value="F:metal ion binding"/>
    <property type="evidence" value="ECO:0007669"/>
    <property type="project" value="UniProtKB-KW"/>
</dbReference>
<feature type="region of interest" description="Disordered" evidence="10">
    <location>
        <begin position="38"/>
        <end position="59"/>
    </location>
</feature>
<evidence type="ECO:0000256" key="3">
    <source>
        <dbReference type="ARBA" id="ARBA00022490"/>
    </source>
</evidence>
<evidence type="ECO:0000313" key="12">
    <source>
        <dbReference type="EMBL" id="KAG7360224.1"/>
    </source>
</evidence>
<organism evidence="12 13">
    <name type="scientific">Nitzschia inconspicua</name>
    <dbReference type="NCBI Taxonomy" id="303405"/>
    <lineage>
        <taxon>Eukaryota</taxon>
        <taxon>Sar</taxon>
        <taxon>Stramenopiles</taxon>
        <taxon>Ochrophyta</taxon>
        <taxon>Bacillariophyta</taxon>
        <taxon>Bacillariophyceae</taxon>
        <taxon>Bacillariophycidae</taxon>
        <taxon>Bacillariales</taxon>
        <taxon>Bacillariaceae</taxon>
        <taxon>Nitzschia</taxon>
    </lineage>
</organism>
<evidence type="ECO:0000256" key="1">
    <source>
        <dbReference type="ARBA" id="ARBA00001946"/>
    </source>
</evidence>
<evidence type="ECO:0000256" key="10">
    <source>
        <dbReference type="SAM" id="MobiDB-lite"/>
    </source>
</evidence>
<dbReference type="GO" id="GO:0042781">
    <property type="term" value="F:3'-tRNA processing endoribonuclease activity"/>
    <property type="evidence" value="ECO:0007669"/>
    <property type="project" value="TreeGrafter"/>
</dbReference>
<evidence type="ECO:0000256" key="6">
    <source>
        <dbReference type="ARBA" id="ARBA00022741"/>
    </source>
</evidence>
<reference evidence="12" key="1">
    <citation type="journal article" date="2021" name="Sci. Rep.">
        <title>Diploid genomic architecture of Nitzschia inconspicua, an elite biomass production diatom.</title>
        <authorList>
            <person name="Oliver A."/>
            <person name="Podell S."/>
            <person name="Pinowska A."/>
            <person name="Traller J.C."/>
            <person name="Smith S.R."/>
            <person name="McClure R."/>
            <person name="Beliaev A."/>
            <person name="Bohutskyi P."/>
            <person name="Hill E.A."/>
            <person name="Rabines A."/>
            <person name="Zheng H."/>
            <person name="Allen L.Z."/>
            <person name="Kuo A."/>
            <person name="Grigoriev I.V."/>
            <person name="Allen A.E."/>
            <person name="Hazlebeck D."/>
            <person name="Allen E.E."/>
        </authorList>
    </citation>
    <scope>NUCLEOTIDE SEQUENCE</scope>
    <source>
        <strain evidence="12">Hildebrandi</strain>
    </source>
</reference>
<sequence>MAKDIKPKEIDISGSMSKSPPVTMVSDSIRVVNRRATRTTSPFEPHRGSVAALPSMPPPPAPLKREGTRIFDDPAVSAGYDSVPLITIDTLPRGGISFETKGVGRIQYGIPPETIKDSMVLGMEVPTVYIVPVERFCRELGHALGLNFAEFEFPAYFNFFVKQKRVQLVVDSMEAEKDIRTVFGETLLGPEKFRNHLNHCENADEDFDPTFPVDARPNFYKEFLNFRVDEGSSSELSTDTLLEFIHFQRDRRSYKSTREGHPKLGVPPTLSHENYDNVADTFCSANEKTGNDERIEQISTPPTSLRRNSTSDGSKLQSIANDDSVLIDLQKEPVRGVRRNLSDDGQVLNRSSHNRNVSEGKRSLELSTASMSDPKNQNSLGEMPTPDSGMPNQILPDRTVLISSGRRGSAVSFESDSTVDHEGREARYTRTSRLSAGSSAFADFDYDFLDDADNLQDSHWMYSQAKWLGEVATIYPPHATYEQKRTNDTARVEIFKMAGGTEYIVHDVDANNVIIGKARFSGTVQVPDIKTVRQFMCSNEPSIHDNIERTSKVLMEIESIEIDHPHSESLVKSFHPPSFGVTVLGNSHGFDKNGSTSGYVLWVNGRGIMIDPPPYSSAALEMEGIRPQTIIAIIITHCHADHDAGAFQKIVTGARVAIITTPTIYKSFIRKYSALSGLSSSLLRQSHRFRPAIIGQPLKMQGAIFHFTYTLHTIPCISFKVQWRGKSIVFTGDHMNIPERISALEEKGILSKKRADDLRQLPLQDCDVLLHESGAPPIHTPLSVLQELPQEVRDRLYIVHTAAIPSDCGLRVAPTGTIGTLRLDKPSESAMDAMRKHSLPCISSQSLQDGAGASLTIYGNFSPDITQSLSEEFSGEKVGEKVPSLVFSRPTDVSDAWFILNLMSAVPFLASLSYAHTMEVLEIANVELFCPGQVVLHGIRRPDFLCVFWEGACRESVPPSKLDKLQTVSLDFPPIVWHAGDWTCPQSLQPDPERCVRVVPGESQPRDIIAVGKEGVKVILVSMKDLHGILNTGSKHYRKYLAIEERQKKRKNGDPSHSGSLEQIQDSLIDVIQFNSVLGSLYPKQRRHLESVAEGPRHFPFQSFLWKVGDPVDFAYIIVAGTATIATKLPRLPSNETNRRGNADAKTHSLFHIDEQVQDRQEDSPTVHVEADKLLQSIQPNSEYSRLETVLQLRMEEVEDDDVAPKNPLLGAIGAQRDKFANKVLARLYSRRAYTEHLIFSRGNFLCDTSRMVSGDPANAMGSVAPADHYHTSNMMAGHDGCLVYVIPRSSLVPFLDSNPGVLLSLLGSQVVV</sequence>
<dbReference type="PANTHER" id="PTHR46018">
    <property type="entry name" value="ZINC PHOSPHODIESTERASE ELAC PROTEIN 1"/>
    <property type="match status" value="1"/>
</dbReference>
<dbReference type="FunFam" id="3.60.15.10:FF:000029">
    <property type="entry name" value="Cyclic nucleotide-binding domain protein"/>
    <property type="match status" value="1"/>
</dbReference>
<comment type="cofactor">
    <cofactor evidence="1">
        <name>Mg(2+)</name>
        <dbReference type="ChEBI" id="CHEBI:18420"/>
    </cofactor>
</comment>
<name>A0A9K3PX20_9STRA</name>
<dbReference type="GO" id="GO:0005829">
    <property type="term" value="C:cytosol"/>
    <property type="evidence" value="ECO:0007669"/>
    <property type="project" value="UniProtKB-ARBA"/>
</dbReference>
<evidence type="ECO:0000256" key="2">
    <source>
        <dbReference type="ARBA" id="ARBA00004496"/>
    </source>
</evidence>
<evidence type="ECO:0000256" key="4">
    <source>
        <dbReference type="ARBA" id="ARBA00022723"/>
    </source>
</evidence>
<protein>
    <submittedName>
        <fullName evidence="12">Metallo-beta-lactamase superfamily protein</fullName>
    </submittedName>
</protein>
<accession>A0A9K3PX20</accession>
<feature type="region of interest" description="Disordered" evidence="10">
    <location>
        <begin position="1"/>
        <end position="23"/>
    </location>
</feature>
<comment type="subcellular location">
    <subcellularLocation>
        <location evidence="2">Cytoplasm</location>
    </subcellularLocation>
</comment>
<evidence type="ECO:0000256" key="5">
    <source>
        <dbReference type="ARBA" id="ARBA00022737"/>
    </source>
</evidence>
<feature type="domain" description="Metallo-beta-lactamase" evidence="11">
    <location>
        <begin position="595"/>
        <end position="773"/>
    </location>
</feature>
<keyword evidence="6" id="KW-0547">Nucleotide-binding</keyword>
<evidence type="ECO:0000313" key="13">
    <source>
        <dbReference type="Proteomes" id="UP000693970"/>
    </source>
</evidence>
<dbReference type="OrthoDB" id="421226at2759"/>
<feature type="compositionally biased region" description="Polar residues" evidence="10">
    <location>
        <begin position="297"/>
        <end position="317"/>
    </location>
</feature>
<keyword evidence="5" id="KW-0677">Repeat</keyword>
<feature type="compositionally biased region" description="Polar residues" evidence="10">
    <location>
        <begin position="365"/>
        <end position="380"/>
    </location>
</feature>
<proteinExistence type="inferred from homology"/>
<evidence type="ECO:0000256" key="9">
    <source>
        <dbReference type="ARBA" id="ARBA00061002"/>
    </source>
</evidence>
<dbReference type="GO" id="GO:0000166">
    <property type="term" value="F:nucleotide binding"/>
    <property type="evidence" value="ECO:0007669"/>
    <property type="project" value="UniProtKB-KW"/>
</dbReference>
<dbReference type="SMART" id="SM00849">
    <property type="entry name" value="Lactamase_B"/>
    <property type="match status" value="1"/>
</dbReference>
<dbReference type="EMBL" id="JAGRRH010000013">
    <property type="protein sequence ID" value="KAG7360224.1"/>
    <property type="molecule type" value="Genomic_DNA"/>
</dbReference>
<keyword evidence="8" id="KW-0460">Magnesium</keyword>
<dbReference type="Proteomes" id="UP000693970">
    <property type="component" value="Unassembled WGS sequence"/>
</dbReference>
<keyword evidence="7" id="KW-0378">Hydrolase</keyword>
<feature type="region of interest" description="Disordered" evidence="10">
    <location>
        <begin position="286"/>
        <end position="317"/>
    </location>
</feature>
<reference evidence="12" key="2">
    <citation type="submission" date="2021-04" db="EMBL/GenBank/DDBJ databases">
        <authorList>
            <person name="Podell S."/>
        </authorList>
    </citation>
    <scope>NUCLEOTIDE SEQUENCE</scope>
    <source>
        <strain evidence="12">Hildebrandi</strain>
    </source>
</reference>
<keyword evidence="4" id="KW-0479">Metal-binding</keyword>
<comment type="caution">
    <text evidence="12">The sequence shown here is derived from an EMBL/GenBank/DDBJ whole genome shotgun (WGS) entry which is preliminary data.</text>
</comment>
<feature type="region of interest" description="Disordered" evidence="10">
    <location>
        <begin position="337"/>
        <end position="391"/>
    </location>
</feature>
<evidence type="ECO:0000259" key="11">
    <source>
        <dbReference type="SMART" id="SM00849"/>
    </source>
</evidence>
<feature type="compositionally biased region" description="Basic and acidic residues" evidence="10">
    <location>
        <begin position="1"/>
        <end position="11"/>
    </location>
</feature>
<dbReference type="InterPro" id="IPR001279">
    <property type="entry name" value="Metallo-B-lactamas"/>
</dbReference>
<dbReference type="Pfam" id="PF23023">
    <property type="entry name" value="Anti-Pycsar_Apyc1"/>
    <property type="match status" value="1"/>
</dbReference>
<gene>
    <name evidence="12" type="ORF">IV203_035323</name>
</gene>
<dbReference type="GO" id="GO:0005634">
    <property type="term" value="C:nucleus"/>
    <property type="evidence" value="ECO:0007669"/>
    <property type="project" value="TreeGrafter"/>
</dbReference>